<evidence type="ECO:0000256" key="2">
    <source>
        <dbReference type="ARBA" id="ARBA00022679"/>
    </source>
</evidence>
<evidence type="ECO:0000313" key="4">
    <source>
        <dbReference type="EMBL" id="SAI68571.1"/>
    </source>
</evidence>
<dbReference type="RefSeq" id="WP_063491707.1">
    <property type="nucleotide sequence ID" value="NZ_CP016340.1"/>
</dbReference>
<dbReference type="KEGG" id="btrm:SAMEA390648701331"/>
<accession>A0A157SE83</accession>
<evidence type="ECO:0000259" key="3">
    <source>
        <dbReference type="Pfam" id="PF13439"/>
    </source>
</evidence>
<reference evidence="4 5" key="1">
    <citation type="submission" date="2016-04" db="EMBL/GenBank/DDBJ databases">
        <authorList>
            <consortium name="Pathogen Informatics"/>
        </authorList>
    </citation>
    <scope>NUCLEOTIDE SEQUENCE [LARGE SCALE GENOMIC DNA]</scope>
    <source>
        <strain evidence="4 5">H044680328</strain>
    </source>
</reference>
<sequence>MADRLNLHIYPSPLTHESRILRLTDALAQANVFDRFEVIGVAAEGLPAEQDVDARRRFVRVPRKAFAARNSLVAKTVKTAEWSLRVLARLRKRKVACINAHSLAVLPLCYVASRITGAALVYDTHELETETSGFKGLRQKLGRWVERLLIKRCHTVFAVSDSIADWYVQRYGIARPTVVRNIPQFRAPADEARDGRWLRERLGIPTDATLFIYQGGFIAGRGLERLLRVFRQANPDRHLVCMGSGPLTGLVAQSAAEAANIHLLPPVSPQEVLGYTCAADVGICLTDDSCLSHYYSLPNKIFEYLHAGLPIIVNPLIEQQRIVEQYRCGWVAPAEDEALLTLLNGIDRASLAACDPRPAAEAFNWPAEAQRLVERYRSDGLDH</sequence>
<proteinExistence type="predicted"/>
<gene>
    <name evidence="4" type="primary">wbmJ</name>
    <name evidence="4" type="ORF">SAMEA3906487_01331</name>
</gene>
<evidence type="ECO:0000256" key="1">
    <source>
        <dbReference type="ARBA" id="ARBA00022676"/>
    </source>
</evidence>
<dbReference type="PANTHER" id="PTHR12526:SF629">
    <property type="entry name" value="TEICHURONIC ACID BIOSYNTHESIS GLYCOSYLTRANSFERASE TUAH-RELATED"/>
    <property type="match status" value="1"/>
</dbReference>
<keyword evidence="2 4" id="KW-0808">Transferase</keyword>
<dbReference type="eggNOG" id="COG0438">
    <property type="taxonomic scope" value="Bacteria"/>
</dbReference>
<name>A0A157SE83_9BORD</name>
<dbReference type="Proteomes" id="UP000076825">
    <property type="component" value="Chromosome 1"/>
</dbReference>
<dbReference type="EMBL" id="LT546645">
    <property type="protein sequence ID" value="SAI68571.1"/>
    <property type="molecule type" value="Genomic_DNA"/>
</dbReference>
<dbReference type="OrthoDB" id="9815351at2"/>
<dbReference type="Pfam" id="PF13692">
    <property type="entry name" value="Glyco_trans_1_4"/>
    <property type="match status" value="1"/>
</dbReference>
<dbReference type="AlphaFoldDB" id="A0A157SE83"/>
<dbReference type="PATRIC" id="fig|123899.6.peg.1307"/>
<feature type="domain" description="Glycosyltransferase subfamily 4-like N-terminal" evidence="3">
    <location>
        <begin position="18"/>
        <end position="181"/>
    </location>
</feature>
<dbReference type="Pfam" id="PF13439">
    <property type="entry name" value="Glyco_transf_4"/>
    <property type="match status" value="1"/>
</dbReference>
<dbReference type="GO" id="GO:0016757">
    <property type="term" value="F:glycosyltransferase activity"/>
    <property type="evidence" value="ECO:0007669"/>
    <property type="project" value="UniProtKB-KW"/>
</dbReference>
<dbReference type="InterPro" id="IPR028098">
    <property type="entry name" value="Glyco_trans_4-like_N"/>
</dbReference>
<dbReference type="Gene3D" id="3.40.50.2000">
    <property type="entry name" value="Glycogen Phosphorylase B"/>
    <property type="match status" value="2"/>
</dbReference>
<dbReference type="STRING" id="123899.SAMEA3906487_01331"/>
<organism evidence="4 5">
    <name type="scientific">Bordetella trematum</name>
    <dbReference type="NCBI Taxonomy" id="123899"/>
    <lineage>
        <taxon>Bacteria</taxon>
        <taxon>Pseudomonadati</taxon>
        <taxon>Pseudomonadota</taxon>
        <taxon>Betaproteobacteria</taxon>
        <taxon>Burkholderiales</taxon>
        <taxon>Alcaligenaceae</taxon>
        <taxon>Bordetella</taxon>
    </lineage>
</organism>
<dbReference type="GeneID" id="56591377"/>
<dbReference type="SUPFAM" id="SSF53756">
    <property type="entry name" value="UDP-Glycosyltransferase/glycogen phosphorylase"/>
    <property type="match status" value="1"/>
</dbReference>
<protein>
    <submittedName>
        <fullName evidence="4">Bi-functional glycosyltransferase</fullName>
    </submittedName>
</protein>
<evidence type="ECO:0000313" key="5">
    <source>
        <dbReference type="Proteomes" id="UP000076825"/>
    </source>
</evidence>
<dbReference type="PANTHER" id="PTHR12526">
    <property type="entry name" value="GLYCOSYLTRANSFERASE"/>
    <property type="match status" value="1"/>
</dbReference>
<keyword evidence="5" id="KW-1185">Reference proteome</keyword>
<keyword evidence="1" id="KW-0328">Glycosyltransferase</keyword>